<name>A0A9N9FRP0_9GLOM</name>
<keyword evidence="2" id="KW-1185">Reference proteome</keyword>
<proteinExistence type="predicted"/>
<reference evidence="1" key="1">
    <citation type="submission" date="2021-06" db="EMBL/GenBank/DDBJ databases">
        <authorList>
            <person name="Kallberg Y."/>
            <person name="Tangrot J."/>
            <person name="Rosling A."/>
        </authorList>
    </citation>
    <scope>NUCLEOTIDE SEQUENCE</scope>
    <source>
        <strain evidence="1">CL551</strain>
    </source>
</reference>
<dbReference type="Proteomes" id="UP000789342">
    <property type="component" value="Unassembled WGS sequence"/>
</dbReference>
<dbReference type="EMBL" id="CAJVPV010003432">
    <property type="protein sequence ID" value="CAG8551660.1"/>
    <property type="molecule type" value="Genomic_DNA"/>
</dbReference>
<protein>
    <submittedName>
        <fullName evidence="1">17624_t:CDS:1</fullName>
    </submittedName>
</protein>
<sequence length="46" mass="5068">MGVGLILVNQEGIGPLGVGWKYVLNSCQDSLLFDWKVFIVKCEVKA</sequence>
<evidence type="ECO:0000313" key="2">
    <source>
        <dbReference type="Proteomes" id="UP000789342"/>
    </source>
</evidence>
<organism evidence="1 2">
    <name type="scientific">Acaulospora morrowiae</name>
    <dbReference type="NCBI Taxonomy" id="94023"/>
    <lineage>
        <taxon>Eukaryota</taxon>
        <taxon>Fungi</taxon>
        <taxon>Fungi incertae sedis</taxon>
        <taxon>Mucoromycota</taxon>
        <taxon>Glomeromycotina</taxon>
        <taxon>Glomeromycetes</taxon>
        <taxon>Diversisporales</taxon>
        <taxon>Acaulosporaceae</taxon>
        <taxon>Acaulospora</taxon>
    </lineage>
</organism>
<dbReference type="AlphaFoldDB" id="A0A9N9FRP0"/>
<evidence type="ECO:0000313" key="1">
    <source>
        <dbReference type="EMBL" id="CAG8551660.1"/>
    </source>
</evidence>
<comment type="caution">
    <text evidence="1">The sequence shown here is derived from an EMBL/GenBank/DDBJ whole genome shotgun (WGS) entry which is preliminary data.</text>
</comment>
<gene>
    <name evidence="1" type="ORF">AMORRO_LOCUS5602</name>
</gene>
<accession>A0A9N9FRP0</accession>